<dbReference type="Proteomes" id="UP000199307">
    <property type="component" value="Unassembled WGS sequence"/>
</dbReference>
<evidence type="ECO:0008006" key="3">
    <source>
        <dbReference type="Google" id="ProtNLM"/>
    </source>
</evidence>
<name>A0ABY0LQ72_9FLAO</name>
<evidence type="ECO:0000313" key="1">
    <source>
        <dbReference type="EMBL" id="SCY49538.1"/>
    </source>
</evidence>
<keyword evidence="2" id="KW-1185">Reference proteome</keyword>
<sequence>MLNHLKATIMDISKYISLLLFCFLLNSCHKTKYVKDNSSFWGIYLKEWNSSKCPKKIVYQSYVKDSKFKILIKSDSVFNIGGCENNSQRIFTPNVFYRGKINYDIRLIIDDSLEYRITGVENKIDTVFYCCESLTIMNNISSLVINGQNIDNKNAPLNIEIPTNLGKIIKK</sequence>
<organism evidence="1 2">
    <name type="scientific">Flavobacterium anhuiense</name>
    <dbReference type="NCBI Taxonomy" id="459526"/>
    <lineage>
        <taxon>Bacteria</taxon>
        <taxon>Pseudomonadati</taxon>
        <taxon>Bacteroidota</taxon>
        <taxon>Flavobacteriia</taxon>
        <taxon>Flavobacteriales</taxon>
        <taxon>Flavobacteriaceae</taxon>
        <taxon>Flavobacterium</taxon>
    </lineage>
</organism>
<gene>
    <name evidence="1" type="ORF">SAMN02927916_2298</name>
</gene>
<comment type="caution">
    <text evidence="1">The sequence shown here is derived from an EMBL/GenBank/DDBJ whole genome shotgun (WGS) entry which is preliminary data.</text>
</comment>
<protein>
    <recommendedName>
        <fullName evidence="3">Lipoprotein</fullName>
    </recommendedName>
</protein>
<evidence type="ECO:0000313" key="2">
    <source>
        <dbReference type="Proteomes" id="UP000199307"/>
    </source>
</evidence>
<reference evidence="1 2" key="1">
    <citation type="submission" date="2016-10" db="EMBL/GenBank/DDBJ databases">
        <authorList>
            <person name="Varghese N."/>
            <person name="Submissions S."/>
        </authorList>
    </citation>
    <scope>NUCLEOTIDE SEQUENCE [LARGE SCALE GENOMIC DNA]</scope>
    <source>
        <strain evidence="1 2">CGMCC 1.6859</strain>
    </source>
</reference>
<accession>A0ABY0LQ72</accession>
<proteinExistence type="predicted"/>
<dbReference type="EMBL" id="FMVC01000003">
    <property type="protein sequence ID" value="SCY49538.1"/>
    <property type="molecule type" value="Genomic_DNA"/>
</dbReference>